<dbReference type="FunFam" id="3.40.30.10:FF:000007">
    <property type="entry name" value="Thioredoxin-dependent thiol peroxidase"/>
    <property type="match status" value="1"/>
</dbReference>
<evidence type="ECO:0000256" key="1">
    <source>
        <dbReference type="ARBA" id="ARBA00011245"/>
    </source>
</evidence>
<organism evidence="12">
    <name type="scientific">marine metagenome</name>
    <dbReference type="NCBI Taxonomy" id="408172"/>
    <lineage>
        <taxon>unclassified sequences</taxon>
        <taxon>metagenomes</taxon>
        <taxon>ecological metagenomes</taxon>
    </lineage>
</organism>
<dbReference type="NCBIfam" id="NF006960">
    <property type="entry name" value="PRK09437.1"/>
    <property type="match status" value="1"/>
</dbReference>
<reference evidence="12" key="1">
    <citation type="submission" date="2018-05" db="EMBL/GenBank/DDBJ databases">
        <authorList>
            <person name="Lanie J.A."/>
            <person name="Ng W.-L."/>
            <person name="Kazmierczak K.M."/>
            <person name="Andrzejewski T.M."/>
            <person name="Davidsen T.M."/>
            <person name="Wayne K.J."/>
            <person name="Tettelin H."/>
            <person name="Glass J.I."/>
            <person name="Rusch D."/>
            <person name="Podicherti R."/>
            <person name="Tsui H.-C.T."/>
            <person name="Winkler M.E."/>
        </authorList>
    </citation>
    <scope>NUCLEOTIDE SEQUENCE</scope>
</reference>
<evidence type="ECO:0000256" key="9">
    <source>
        <dbReference type="ARBA" id="ARBA00038489"/>
    </source>
</evidence>
<evidence type="ECO:0000256" key="10">
    <source>
        <dbReference type="ARBA" id="ARBA00049091"/>
    </source>
</evidence>
<proteinExistence type="inferred from homology"/>
<keyword evidence="6" id="KW-1015">Disulfide bond</keyword>
<evidence type="ECO:0000313" key="12">
    <source>
        <dbReference type="EMBL" id="SVB56258.1"/>
    </source>
</evidence>
<dbReference type="Gene3D" id="3.40.30.10">
    <property type="entry name" value="Glutaredoxin"/>
    <property type="match status" value="1"/>
</dbReference>
<keyword evidence="7" id="KW-0676">Redox-active center</keyword>
<evidence type="ECO:0000259" key="11">
    <source>
        <dbReference type="PROSITE" id="PS51352"/>
    </source>
</evidence>
<dbReference type="EC" id="1.11.1.24" evidence="2"/>
<protein>
    <recommendedName>
        <fullName evidence="2">thioredoxin-dependent peroxiredoxin</fullName>
        <ecNumber evidence="2">1.11.1.24</ecNumber>
    </recommendedName>
    <alternativeName>
        <fullName evidence="8">Thioredoxin peroxidase</fullName>
    </alternativeName>
</protein>
<comment type="subunit">
    <text evidence="1">Monomer.</text>
</comment>
<gene>
    <name evidence="12" type="ORF">METZ01_LOCUS209112</name>
</gene>
<dbReference type="CDD" id="cd03017">
    <property type="entry name" value="PRX_BCP"/>
    <property type="match status" value="1"/>
</dbReference>
<evidence type="ECO:0000256" key="3">
    <source>
        <dbReference type="ARBA" id="ARBA00022559"/>
    </source>
</evidence>
<dbReference type="GO" id="GO:0005737">
    <property type="term" value="C:cytoplasm"/>
    <property type="evidence" value="ECO:0007669"/>
    <property type="project" value="TreeGrafter"/>
</dbReference>
<dbReference type="InterPro" id="IPR036249">
    <property type="entry name" value="Thioredoxin-like_sf"/>
</dbReference>
<dbReference type="PIRSF" id="PIRSF000239">
    <property type="entry name" value="AHPC"/>
    <property type="match status" value="1"/>
</dbReference>
<keyword evidence="4" id="KW-0049">Antioxidant</keyword>
<dbReference type="AlphaFoldDB" id="A0A382EZS9"/>
<dbReference type="Pfam" id="PF00578">
    <property type="entry name" value="AhpC-TSA"/>
    <property type="match status" value="1"/>
</dbReference>
<comment type="similarity">
    <text evidence="9">Belongs to the peroxiredoxin family. BCP/PrxQ subfamily.</text>
</comment>
<evidence type="ECO:0000256" key="6">
    <source>
        <dbReference type="ARBA" id="ARBA00023157"/>
    </source>
</evidence>
<dbReference type="InterPro" id="IPR013766">
    <property type="entry name" value="Thioredoxin_domain"/>
</dbReference>
<dbReference type="GO" id="GO:0045454">
    <property type="term" value="P:cell redox homeostasis"/>
    <property type="evidence" value="ECO:0007669"/>
    <property type="project" value="TreeGrafter"/>
</dbReference>
<keyword evidence="5" id="KW-0560">Oxidoreductase</keyword>
<evidence type="ECO:0000256" key="2">
    <source>
        <dbReference type="ARBA" id="ARBA00013017"/>
    </source>
</evidence>
<evidence type="ECO:0000256" key="7">
    <source>
        <dbReference type="ARBA" id="ARBA00023284"/>
    </source>
</evidence>
<comment type="catalytic activity">
    <reaction evidence="10">
        <text>a hydroperoxide + [thioredoxin]-dithiol = an alcohol + [thioredoxin]-disulfide + H2O</text>
        <dbReference type="Rhea" id="RHEA:62620"/>
        <dbReference type="Rhea" id="RHEA-COMP:10698"/>
        <dbReference type="Rhea" id="RHEA-COMP:10700"/>
        <dbReference type="ChEBI" id="CHEBI:15377"/>
        <dbReference type="ChEBI" id="CHEBI:29950"/>
        <dbReference type="ChEBI" id="CHEBI:30879"/>
        <dbReference type="ChEBI" id="CHEBI:35924"/>
        <dbReference type="ChEBI" id="CHEBI:50058"/>
        <dbReference type="EC" id="1.11.1.24"/>
    </reaction>
</comment>
<feature type="domain" description="Thioredoxin" evidence="11">
    <location>
        <begin position="14"/>
        <end position="165"/>
    </location>
</feature>
<dbReference type="GO" id="GO:0034599">
    <property type="term" value="P:cellular response to oxidative stress"/>
    <property type="evidence" value="ECO:0007669"/>
    <property type="project" value="TreeGrafter"/>
</dbReference>
<name>A0A382EZS9_9ZZZZ</name>
<dbReference type="InterPro" id="IPR024706">
    <property type="entry name" value="Peroxiredoxin_AhpC-typ"/>
</dbReference>
<accession>A0A382EZS9</accession>
<dbReference type="PANTHER" id="PTHR42801">
    <property type="entry name" value="THIOREDOXIN-DEPENDENT PEROXIDE REDUCTASE"/>
    <property type="match status" value="1"/>
</dbReference>
<evidence type="ECO:0000256" key="5">
    <source>
        <dbReference type="ARBA" id="ARBA00023002"/>
    </source>
</evidence>
<dbReference type="EMBL" id="UINC01047238">
    <property type="protein sequence ID" value="SVB56258.1"/>
    <property type="molecule type" value="Genomic_DNA"/>
</dbReference>
<dbReference type="PROSITE" id="PS51352">
    <property type="entry name" value="THIOREDOXIN_2"/>
    <property type="match status" value="1"/>
</dbReference>
<dbReference type="SUPFAM" id="SSF52833">
    <property type="entry name" value="Thioredoxin-like"/>
    <property type="match status" value="1"/>
</dbReference>
<dbReference type="InterPro" id="IPR000866">
    <property type="entry name" value="AhpC/TSA"/>
</dbReference>
<sequence>VLPDAAAGMKEMKLKEGDTAPGFTAPVNGGGVVSLSQFRGRSVVLYFYPKDNTPGCNREACGFRDAHDEITARGAVVLGVSADSAARHDKFIDKFGLPFTLVSDENKSICEAYGVWGNKSFMGRTFLGINRRTFLIDAGGVIRKIWPKVKVTAHAVEVLEALDGL</sequence>
<dbReference type="PANTHER" id="PTHR42801:SF4">
    <property type="entry name" value="AHPC_TSA FAMILY PROTEIN"/>
    <property type="match status" value="1"/>
</dbReference>
<dbReference type="InterPro" id="IPR050924">
    <property type="entry name" value="Peroxiredoxin_BCP/PrxQ"/>
</dbReference>
<dbReference type="GO" id="GO:0008379">
    <property type="term" value="F:thioredoxin peroxidase activity"/>
    <property type="evidence" value="ECO:0007669"/>
    <property type="project" value="TreeGrafter"/>
</dbReference>
<feature type="non-terminal residue" evidence="12">
    <location>
        <position position="1"/>
    </location>
</feature>
<evidence type="ECO:0000256" key="4">
    <source>
        <dbReference type="ARBA" id="ARBA00022862"/>
    </source>
</evidence>
<keyword evidence="3" id="KW-0575">Peroxidase</keyword>
<evidence type="ECO:0000256" key="8">
    <source>
        <dbReference type="ARBA" id="ARBA00032824"/>
    </source>
</evidence>